<dbReference type="EMBL" id="KN833070">
    <property type="protein sequence ID" value="KIM73927.1"/>
    <property type="molecule type" value="Genomic_DNA"/>
</dbReference>
<organism evidence="2 3">
    <name type="scientific">Piloderma croceum (strain F 1598)</name>
    <dbReference type="NCBI Taxonomy" id="765440"/>
    <lineage>
        <taxon>Eukaryota</taxon>
        <taxon>Fungi</taxon>
        <taxon>Dikarya</taxon>
        <taxon>Basidiomycota</taxon>
        <taxon>Agaricomycotina</taxon>
        <taxon>Agaricomycetes</taxon>
        <taxon>Agaricomycetidae</taxon>
        <taxon>Atheliales</taxon>
        <taxon>Atheliaceae</taxon>
        <taxon>Piloderma</taxon>
    </lineage>
</organism>
<keyword evidence="3" id="KW-1185">Reference proteome</keyword>
<protein>
    <recommendedName>
        <fullName evidence="1">G domain-containing protein</fullName>
    </recommendedName>
</protein>
<feature type="non-terminal residue" evidence="2">
    <location>
        <position position="1"/>
    </location>
</feature>
<evidence type="ECO:0000259" key="1">
    <source>
        <dbReference type="Pfam" id="PF01926"/>
    </source>
</evidence>
<name>A0A0C3B9C1_PILCF</name>
<evidence type="ECO:0000313" key="3">
    <source>
        <dbReference type="Proteomes" id="UP000054166"/>
    </source>
</evidence>
<feature type="non-terminal residue" evidence="2">
    <location>
        <position position="176"/>
    </location>
</feature>
<dbReference type="GO" id="GO:0005525">
    <property type="term" value="F:GTP binding"/>
    <property type="evidence" value="ECO:0007669"/>
    <property type="project" value="InterPro"/>
</dbReference>
<dbReference type="HOGENOM" id="CLU_018003_0_1_1"/>
<dbReference type="InterPro" id="IPR006073">
    <property type="entry name" value="GTP-bd"/>
</dbReference>
<sequence length="176" mass="20023">VMGPTGAGKSTFIDYATRQNSQAIGHGLRSCTEAIRTVRVNHPNDDRPVVFVDVPGFDNTFKSDVEIFAMIIDWFVKTYKRNNFLVTIIYLHRITDNHMSGTMLRNLRMFANLCGQDAMPNVIVATTMWSEVKTAKGELREQELERYFLESMVADGCKIKRFEDSYGSAWRIVGSL</sequence>
<dbReference type="OrthoDB" id="8954335at2759"/>
<dbReference type="Proteomes" id="UP000054166">
    <property type="component" value="Unassembled WGS sequence"/>
</dbReference>
<dbReference type="Pfam" id="PF01926">
    <property type="entry name" value="MMR_HSR1"/>
    <property type="match status" value="1"/>
</dbReference>
<dbReference type="CDD" id="cd00882">
    <property type="entry name" value="Ras_like_GTPase"/>
    <property type="match status" value="1"/>
</dbReference>
<dbReference type="Gene3D" id="3.40.50.300">
    <property type="entry name" value="P-loop containing nucleotide triphosphate hydrolases"/>
    <property type="match status" value="1"/>
</dbReference>
<dbReference type="InterPro" id="IPR027417">
    <property type="entry name" value="P-loop_NTPase"/>
</dbReference>
<evidence type="ECO:0000313" key="2">
    <source>
        <dbReference type="EMBL" id="KIM73927.1"/>
    </source>
</evidence>
<reference evidence="2 3" key="1">
    <citation type="submission" date="2014-04" db="EMBL/GenBank/DDBJ databases">
        <authorList>
            <consortium name="DOE Joint Genome Institute"/>
            <person name="Kuo A."/>
            <person name="Tarkka M."/>
            <person name="Buscot F."/>
            <person name="Kohler A."/>
            <person name="Nagy L.G."/>
            <person name="Floudas D."/>
            <person name="Copeland A."/>
            <person name="Barry K.W."/>
            <person name="Cichocki N."/>
            <person name="Veneault-Fourrey C."/>
            <person name="LaButti K."/>
            <person name="Lindquist E.A."/>
            <person name="Lipzen A."/>
            <person name="Lundell T."/>
            <person name="Morin E."/>
            <person name="Murat C."/>
            <person name="Sun H."/>
            <person name="Tunlid A."/>
            <person name="Henrissat B."/>
            <person name="Grigoriev I.V."/>
            <person name="Hibbett D.S."/>
            <person name="Martin F."/>
            <person name="Nordberg H.P."/>
            <person name="Cantor M.N."/>
            <person name="Hua S.X."/>
        </authorList>
    </citation>
    <scope>NUCLEOTIDE SEQUENCE [LARGE SCALE GENOMIC DNA]</scope>
    <source>
        <strain evidence="2 3">F 1598</strain>
    </source>
</reference>
<dbReference type="InParanoid" id="A0A0C3B9C1"/>
<proteinExistence type="predicted"/>
<accession>A0A0C3B9C1</accession>
<reference evidence="3" key="2">
    <citation type="submission" date="2015-01" db="EMBL/GenBank/DDBJ databases">
        <title>Evolutionary Origins and Diversification of the Mycorrhizal Mutualists.</title>
        <authorList>
            <consortium name="DOE Joint Genome Institute"/>
            <consortium name="Mycorrhizal Genomics Consortium"/>
            <person name="Kohler A."/>
            <person name="Kuo A."/>
            <person name="Nagy L.G."/>
            <person name="Floudas D."/>
            <person name="Copeland A."/>
            <person name="Barry K.W."/>
            <person name="Cichocki N."/>
            <person name="Veneault-Fourrey C."/>
            <person name="LaButti K."/>
            <person name="Lindquist E.A."/>
            <person name="Lipzen A."/>
            <person name="Lundell T."/>
            <person name="Morin E."/>
            <person name="Murat C."/>
            <person name="Riley R."/>
            <person name="Ohm R."/>
            <person name="Sun H."/>
            <person name="Tunlid A."/>
            <person name="Henrissat B."/>
            <person name="Grigoriev I.V."/>
            <person name="Hibbett D.S."/>
            <person name="Martin F."/>
        </authorList>
    </citation>
    <scope>NUCLEOTIDE SEQUENCE [LARGE SCALE GENOMIC DNA]</scope>
    <source>
        <strain evidence="3">F 1598</strain>
    </source>
</reference>
<dbReference type="STRING" id="765440.A0A0C3B9C1"/>
<dbReference type="SUPFAM" id="SSF52540">
    <property type="entry name" value="P-loop containing nucleoside triphosphate hydrolases"/>
    <property type="match status" value="1"/>
</dbReference>
<gene>
    <name evidence="2" type="ORF">PILCRDRAFT_40139</name>
</gene>
<dbReference type="AlphaFoldDB" id="A0A0C3B9C1"/>
<feature type="domain" description="G" evidence="1">
    <location>
        <begin position="1"/>
        <end position="77"/>
    </location>
</feature>